<evidence type="ECO:0000259" key="2">
    <source>
        <dbReference type="Pfam" id="PF24839"/>
    </source>
</evidence>
<proteinExistence type="predicted"/>
<accession>A0ABU2FVE8</accession>
<protein>
    <recommendedName>
        <fullName evidence="2">DUF7718 domain-containing protein</fullName>
    </recommendedName>
</protein>
<evidence type="ECO:0000313" key="3">
    <source>
        <dbReference type="EMBL" id="MDS0284753.1"/>
    </source>
</evidence>
<organism evidence="3 4">
    <name type="scientific">Haloarcula onubensis</name>
    <dbReference type="NCBI Taxonomy" id="2950539"/>
    <lineage>
        <taxon>Archaea</taxon>
        <taxon>Methanobacteriati</taxon>
        <taxon>Methanobacteriota</taxon>
        <taxon>Stenosarchaea group</taxon>
        <taxon>Halobacteria</taxon>
        <taxon>Halobacteriales</taxon>
        <taxon>Haloarculaceae</taxon>
        <taxon>Haloarcula</taxon>
    </lineage>
</organism>
<feature type="region of interest" description="Disordered" evidence="1">
    <location>
        <begin position="1"/>
        <end position="20"/>
    </location>
</feature>
<dbReference type="InterPro" id="IPR056135">
    <property type="entry name" value="DUF7718"/>
</dbReference>
<reference evidence="3 4" key="1">
    <citation type="submission" date="2022-06" db="EMBL/GenBank/DDBJ databases">
        <title>Halomicroarcula sp. a new haloarchaeum isolate from saline soil.</title>
        <authorList>
            <person name="Strakova D."/>
            <person name="Galisteo C."/>
            <person name="Sanchez-Porro C."/>
            <person name="Ventosa A."/>
        </authorList>
    </citation>
    <scope>NUCLEOTIDE SEQUENCE [LARGE SCALE GENOMIC DNA]</scope>
    <source>
        <strain evidence="3 4">S3CR25-11</strain>
    </source>
</reference>
<dbReference type="EMBL" id="JAMQOS010000011">
    <property type="protein sequence ID" value="MDS0284753.1"/>
    <property type="molecule type" value="Genomic_DNA"/>
</dbReference>
<feature type="domain" description="DUF7718" evidence="2">
    <location>
        <begin position="20"/>
        <end position="126"/>
    </location>
</feature>
<name>A0ABU2FVE8_9EURY</name>
<evidence type="ECO:0000256" key="1">
    <source>
        <dbReference type="SAM" id="MobiDB-lite"/>
    </source>
</evidence>
<keyword evidence="4" id="KW-1185">Reference proteome</keyword>
<dbReference type="Pfam" id="PF24839">
    <property type="entry name" value="DUF7718"/>
    <property type="match status" value="1"/>
</dbReference>
<dbReference type="RefSeq" id="WP_310902420.1">
    <property type="nucleotide sequence ID" value="NZ_JAMQOS010000011.1"/>
</dbReference>
<dbReference type="Proteomes" id="UP001268864">
    <property type="component" value="Unassembled WGS sequence"/>
</dbReference>
<gene>
    <name evidence="3" type="ORF">NDI86_21865</name>
</gene>
<sequence length="133" mass="15259">MSSATSFAAMPNYETTPPPDRLADTVQLRTAFTVEHGDVVRFMVQLEYWLDGEWQPVVRYDHDEDPSIGHDIAEEGLHMDVYRDGEKLRAEDITGPIPPADGFDYAEDDLRENVQQYIKRFETWHGIRDGSSL</sequence>
<comment type="caution">
    <text evidence="3">The sequence shown here is derived from an EMBL/GenBank/DDBJ whole genome shotgun (WGS) entry which is preliminary data.</text>
</comment>
<evidence type="ECO:0000313" key="4">
    <source>
        <dbReference type="Proteomes" id="UP001268864"/>
    </source>
</evidence>